<dbReference type="AlphaFoldDB" id="D5SR66"/>
<accession>D5SR66</accession>
<sequence length="82" mass="8761">MPGPRGKTGLPSIPTLNSHEIRTHPDFCLSAARSAAENSASLHQSGDFSTTSSLRGCGDCDRYAGHKDRKRILADFTGEFPG</sequence>
<organism evidence="1 2">
    <name type="scientific">Planctopirus limnophila (strain ATCC 43296 / DSM 3776 / IFAM 1008 / Mu 290)</name>
    <name type="common">Planctomyces limnophilus</name>
    <dbReference type="NCBI Taxonomy" id="521674"/>
    <lineage>
        <taxon>Bacteria</taxon>
        <taxon>Pseudomonadati</taxon>
        <taxon>Planctomycetota</taxon>
        <taxon>Planctomycetia</taxon>
        <taxon>Planctomycetales</taxon>
        <taxon>Planctomycetaceae</taxon>
        <taxon>Planctopirus</taxon>
    </lineage>
</organism>
<dbReference type="Proteomes" id="UP000002220">
    <property type="component" value="Chromosome"/>
</dbReference>
<dbReference type="KEGG" id="plm:Plim_0687"/>
<dbReference type="STRING" id="521674.Plim_0687"/>
<evidence type="ECO:0000313" key="1">
    <source>
        <dbReference type="EMBL" id="ADG66534.1"/>
    </source>
</evidence>
<reference evidence="1 2" key="1">
    <citation type="journal article" date="2010" name="Stand. Genomic Sci.">
        <title>Complete genome sequence of Planctomyces limnophilus type strain (Mu 290).</title>
        <authorList>
            <person name="Labutti K."/>
            <person name="Sikorski J."/>
            <person name="Schneider S."/>
            <person name="Nolan M."/>
            <person name="Lucas S."/>
            <person name="Glavina Del Rio T."/>
            <person name="Tice H."/>
            <person name="Cheng J.F."/>
            <person name="Goodwin L."/>
            <person name="Pitluck S."/>
            <person name="Liolios K."/>
            <person name="Ivanova N."/>
            <person name="Mavromatis K."/>
            <person name="Mikhailova N."/>
            <person name="Pati A."/>
            <person name="Chen A."/>
            <person name="Palaniappan K."/>
            <person name="Land M."/>
            <person name="Hauser L."/>
            <person name="Chang Y.J."/>
            <person name="Jeffries C.D."/>
            <person name="Tindall B.J."/>
            <person name="Rohde M."/>
            <person name="Goker M."/>
            <person name="Woyke T."/>
            <person name="Bristow J."/>
            <person name="Eisen J.A."/>
            <person name="Markowitz V."/>
            <person name="Hugenholtz P."/>
            <person name="Kyrpides N.C."/>
            <person name="Klenk H.P."/>
            <person name="Lapidus A."/>
        </authorList>
    </citation>
    <scope>NUCLEOTIDE SEQUENCE [LARGE SCALE GENOMIC DNA]</scope>
    <source>
        <strain evidence="2">ATCC 43296 / DSM 3776 / IFAM 1008 / 290</strain>
    </source>
</reference>
<name>D5SR66_PLAL2</name>
<gene>
    <name evidence="1" type="ordered locus">Plim_0687</name>
</gene>
<dbReference type="HOGENOM" id="CLU_2555352_0_0_0"/>
<dbReference type="EMBL" id="CP001744">
    <property type="protein sequence ID" value="ADG66534.1"/>
    <property type="molecule type" value="Genomic_DNA"/>
</dbReference>
<protein>
    <submittedName>
        <fullName evidence="1">Uncharacterized protein</fullName>
    </submittedName>
</protein>
<evidence type="ECO:0000313" key="2">
    <source>
        <dbReference type="Proteomes" id="UP000002220"/>
    </source>
</evidence>
<proteinExistence type="predicted"/>
<keyword evidence="2" id="KW-1185">Reference proteome</keyword>